<comment type="caution">
    <text evidence="2">The sequence shown here is derived from an EMBL/GenBank/DDBJ whole genome shotgun (WGS) entry which is preliminary data.</text>
</comment>
<dbReference type="EMBL" id="PRDK01000009">
    <property type="protein sequence ID" value="MBE8715316.1"/>
    <property type="molecule type" value="Genomic_DNA"/>
</dbReference>
<dbReference type="Proteomes" id="UP000616201">
    <property type="component" value="Unassembled WGS sequence"/>
</dbReference>
<dbReference type="PANTHER" id="PTHR30373">
    <property type="entry name" value="UPF0603 PROTEIN YGCG"/>
    <property type="match status" value="1"/>
</dbReference>
<dbReference type="AlphaFoldDB" id="A0A928YRH9"/>
<evidence type="ECO:0000259" key="1">
    <source>
        <dbReference type="Pfam" id="PF04536"/>
    </source>
</evidence>
<dbReference type="InterPro" id="IPR007621">
    <property type="entry name" value="TPM_dom"/>
</dbReference>
<dbReference type="Gene3D" id="3.10.310.50">
    <property type="match status" value="1"/>
</dbReference>
<name>A0A928YRH9_9SPHI</name>
<protein>
    <recommendedName>
        <fullName evidence="1">TPM domain-containing protein</fullName>
    </recommendedName>
</protein>
<gene>
    <name evidence="2" type="ORF">C4F49_16710</name>
</gene>
<dbReference type="PANTHER" id="PTHR30373:SF2">
    <property type="entry name" value="UPF0603 PROTEIN YGCG"/>
    <property type="match status" value="1"/>
</dbReference>
<proteinExistence type="predicted"/>
<sequence>MRNLLYIIVCCFLSTLVVGQTNPNKNQFVVKKERVIDYERIFSDKEIQQLDSIVNDLWQKGIAEIAIITIDERHTDKDHFDQYVFNNLTGYAPGEYGKNNGIVIAISKQFRLMRIENGYGIEKIMSDEATKKIIEKYFIPKFKDDNYFEGTRSGLDAIVSHVEKKVQQYNYTDASSIFLPSLFQKIRTFVLENGTPQTFRNLDNDNPSYNFTSLDVFLGPARKQAFILKDFLETDYYEMTIRKSDGKDYQFIYFGEHVPEQTFIKKNMHAYRVYWLDPGDQLIPQDVWPLLYQMEDEMTQHSASSNPKKFTDYSWKLKQEFYPMERKYKNIDRNDTIAFFQDHVFIKGEKKGAFDINENKRVLSIKMDDGQHPSFAIFKMEDRYYYRYHFNKTEQKLYLVPLDEKEGNDLISVEGCTLVFEILEQ</sequence>
<evidence type="ECO:0000313" key="2">
    <source>
        <dbReference type="EMBL" id="MBE8715316.1"/>
    </source>
</evidence>
<organism evidence="2 3">
    <name type="scientific">Sphingobacterium hungaricum</name>
    <dbReference type="NCBI Taxonomy" id="2082723"/>
    <lineage>
        <taxon>Bacteria</taxon>
        <taxon>Pseudomonadati</taxon>
        <taxon>Bacteroidota</taxon>
        <taxon>Sphingobacteriia</taxon>
        <taxon>Sphingobacteriales</taxon>
        <taxon>Sphingobacteriaceae</taxon>
        <taxon>Sphingobacterium</taxon>
    </lineage>
</organism>
<keyword evidence="3" id="KW-1185">Reference proteome</keyword>
<accession>A0A928YRH9</accession>
<feature type="domain" description="TPM" evidence="1">
    <location>
        <begin position="35"/>
        <end position="159"/>
    </location>
</feature>
<dbReference type="Pfam" id="PF04536">
    <property type="entry name" value="TPM_phosphatase"/>
    <property type="match status" value="1"/>
</dbReference>
<evidence type="ECO:0000313" key="3">
    <source>
        <dbReference type="Proteomes" id="UP000616201"/>
    </source>
</evidence>
<reference evidence="2" key="1">
    <citation type="submission" date="2018-02" db="EMBL/GenBank/DDBJ databases">
        <authorList>
            <person name="Vasarhelyi B.M."/>
            <person name="Deshmukh S."/>
            <person name="Balint B."/>
            <person name="Kukolya J."/>
        </authorList>
    </citation>
    <scope>NUCLEOTIDE SEQUENCE</scope>
    <source>
        <strain evidence="2">KB22</strain>
    </source>
</reference>